<dbReference type="OrthoDB" id="5835829at2759"/>
<dbReference type="PANTHER" id="PTHR48047">
    <property type="entry name" value="GLYCOSYLTRANSFERASE"/>
    <property type="match status" value="1"/>
</dbReference>
<dbReference type="AlphaFoldDB" id="A0A1B9IYV8"/>
<dbReference type="PANTHER" id="PTHR48047:SF234">
    <property type="entry name" value="UDP-GLYCOSYLTRANSFERASES DOMAIN-CONTAINING PROTEIN"/>
    <property type="match status" value="1"/>
</dbReference>
<reference evidence="4" key="2">
    <citation type="submission" date="2013-12" db="EMBL/GenBank/DDBJ databases">
        <title>Evolution of pathogenesis and genome organization in the Tremellales.</title>
        <authorList>
            <person name="Cuomo C."/>
            <person name="Litvintseva A."/>
            <person name="Heitman J."/>
            <person name="Chen Y."/>
            <person name="Sun S."/>
            <person name="Springer D."/>
            <person name="Dromer F."/>
            <person name="Young S."/>
            <person name="Zeng Q."/>
            <person name="Chapman S."/>
            <person name="Gujja S."/>
            <person name="Saif S."/>
            <person name="Birren B."/>
        </authorList>
    </citation>
    <scope>NUCLEOTIDE SEQUENCE [LARGE SCALE GENOMIC DNA]</scope>
    <source>
        <strain evidence="4">CBS 10435</strain>
    </source>
</reference>
<keyword evidence="4" id="KW-1185">Reference proteome</keyword>
<comment type="similarity">
    <text evidence="1">Belongs to the UDP-glycosyltransferase family.</text>
</comment>
<dbReference type="EMBL" id="KI669459">
    <property type="protein sequence ID" value="OCF60703.1"/>
    <property type="molecule type" value="Genomic_DNA"/>
</dbReference>
<protein>
    <recommendedName>
        <fullName evidence="5">UDP-glycosyltransferases domain-containing protein</fullName>
    </recommendedName>
</protein>
<sequence>MSSIQLEKANKAKHFLFVPHGIWGHLRPAINLIPNLLIRSTEALVTILVPVAHHHLASQEFEKHNLHDHNRVKVVYYETKEDGDEKRHAKTNLQGMMVFYNDIVKMLSENYEKILKSEPIHDAYLDKEVSTHLISPNVVSVEVQTTPYKIPMCEEISKKLGKEVKMALWSSVSGNYTAWAVCDLYEGRTYRDRVEKIFQVPEADRTKAYNEQLGENENVVHVPDNAPIYVFEAQPNQPDNFLNIVLGCLPVLPRVTMIHSWPSFLGQGYKKGAADLGIKVLQMGPQLPKSSIHETELVEGALKEFLDKALNETGENSVIYISFGTLLYSANLQQLSILLDVLITLDKRFILALGLASEEIQLMAKKKIDESDGKGIWLNWAPQYPILKHKATGWFLSHGGANSTMEAMRTGTPLLFWPADVDQVWIANQFSRIYKAGYEFLQVPNGPSIGRITYTGVKVHGTEQAIRDEFTDVFGKLDDDFGKELREGIRVLGDRMDNDPFTEEDWKAFVEL</sequence>
<evidence type="ECO:0008006" key="5">
    <source>
        <dbReference type="Google" id="ProtNLM"/>
    </source>
</evidence>
<proteinExistence type="inferred from homology"/>
<evidence type="ECO:0000313" key="4">
    <source>
        <dbReference type="Proteomes" id="UP000092583"/>
    </source>
</evidence>
<dbReference type="SUPFAM" id="SSF53756">
    <property type="entry name" value="UDP-Glycosyltransferase/glycogen phosphorylase"/>
    <property type="match status" value="1"/>
</dbReference>
<evidence type="ECO:0000313" key="3">
    <source>
        <dbReference type="EMBL" id="OCF60703.1"/>
    </source>
</evidence>
<dbReference type="Gene3D" id="3.40.50.2000">
    <property type="entry name" value="Glycogen Phosphorylase B"/>
    <property type="match status" value="2"/>
</dbReference>
<dbReference type="InterPro" id="IPR002213">
    <property type="entry name" value="UDP_glucos_trans"/>
</dbReference>
<keyword evidence="2" id="KW-0808">Transferase</keyword>
<gene>
    <name evidence="3" type="ORF">L486_00341</name>
</gene>
<evidence type="ECO:0000256" key="1">
    <source>
        <dbReference type="ARBA" id="ARBA00009995"/>
    </source>
</evidence>
<evidence type="ECO:0000256" key="2">
    <source>
        <dbReference type="ARBA" id="ARBA00022679"/>
    </source>
</evidence>
<reference evidence="3 4" key="1">
    <citation type="submission" date="2013-07" db="EMBL/GenBank/DDBJ databases">
        <title>The Genome Sequence of Kwoniella mangroviensis CBS10435.</title>
        <authorList>
            <consortium name="The Broad Institute Genome Sequencing Platform"/>
            <person name="Cuomo C."/>
            <person name="Litvintseva A."/>
            <person name="Chen Y."/>
            <person name="Heitman J."/>
            <person name="Sun S."/>
            <person name="Springer D."/>
            <person name="Dromer F."/>
            <person name="Young S.K."/>
            <person name="Zeng Q."/>
            <person name="Gargeya S."/>
            <person name="Fitzgerald M."/>
            <person name="Abouelleil A."/>
            <person name="Alvarado L."/>
            <person name="Berlin A.M."/>
            <person name="Chapman S.B."/>
            <person name="Dewar J."/>
            <person name="Goldberg J."/>
            <person name="Griggs A."/>
            <person name="Gujja S."/>
            <person name="Hansen M."/>
            <person name="Howarth C."/>
            <person name="Imamovic A."/>
            <person name="Larimer J."/>
            <person name="McCowan C."/>
            <person name="Murphy C."/>
            <person name="Pearson M."/>
            <person name="Priest M."/>
            <person name="Roberts A."/>
            <person name="Saif S."/>
            <person name="Shea T."/>
            <person name="Sykes S."/>
            <person name="Wortman J."/>
            <person name="Nusbaum C."/>
            <person name="Birren B."/>
        </authorList>
    </citation>
    <scope>NUCLEOTIDE SEQUENCE [LARGE SCALE GENOMIC DNA]</scope>
    <source>
        <strain evidence="3 4">CBS 10435</strain>
    </source>
</reference>
<dbReference type="Proteomes" id="UP000092583">
    <property type="component" value="Unassembled WGS sequence"/>
</dbReference>
<accession>A0A1B9IYV8</accession>
<dbReference type="GO" id="GO:0035251">
    <property type="term" value="F:UDP-glucosyltransferase activity"/>
    <property type="evidence" value="ECO:0007669"/>
    <property type="project" value="TreeGrafter"/>
</dbReference>
<name>A0A1B9IYV8_9TREE</name>
<organism evidence="3 4">
    <name type="scientific">Kwoniella mangroviensis CBS 10435</name>
    <dbReference type="NCBI Taxonomy" id="1331196"/>
    <lineage>
        <taxon>Eukaryota</taxon>
        <taxon>Fungi</taxon>
        <taxon>Dikarya</taxon>
        <taxon>Basidiomycota</taxon>
        <taxon>Agaricomycotina</taxon>
        <taxon>Tremellomycetes</taxon>
        <taxon>Tremellales</taxon>
        <taxon>Cryptococcaceae</taxon>
        <taxon>Kwoniella</taxon>
    </lineage>
</organism>
<dbReference type="Pfam" id="PF00201">
    <property type="entry name" value="UDPGT"/>
    <property type="match status" value="1"/>
</dbReference>